<proteinExistence type="predicted"/>
<sequence>MISTRESENFPYKIGDKFAVISLNVGDKISIEPKISDLGLSRKINEPTANKKISKIVYAQLQEWEIILSKEQNELNEEQIQIRNQFLDADKIISSLSNISQKHQDVVDICQSISEPEISEISEPIDITAPEILDLEIK</sequence>
<name>A0ABN7W216_GIGMA</name>
<comment type="caution">
    <text evidence="1">The sequence shown here is derived from an EMBL/GenBank/DDBJ whole genome shotgun (WGS) entry which is preliminary data.</text>
</comment>
<dbReference type="Proteomes" id="UP000789901">
    <property type="component" value="Unassembled WGS sequence"/>
</dbReference>
<reference evidence="1 2" key="1">
    <citation type="submission" date="2021-06" db="EMBL/GenBank/DDBJ databases">
        <authorList>
            <person name="Kallberg Y."/>
            <person name="Tangrot J."/>
            <person name="Rosling A."/>
        </authorList>
    </citation>
    <scope>NUCLEOTIDE SEQUENCE [LARGE SCALE GENOMIC DNA]</scope>
    <source>
        <strain evidence="1 2">120-4 pot B 10/14</strain>
    </source>
</reference>
<accession>A0ABN7W216</accession>
<keyword evidence="2" id="KW-1185">Reference proteome</keyword>
<evidence type="ECO:0000313" key="2">
    <source>
        <dbReference type="Proteomes" id="UP000789901"/>
    </source>
</evidence>
<organism evidence="1 2">
    <name type="scientific">Gigaspora margarita</name>
    <dbReference type="NCBI Taxonomy" id="4874"/>
    <lineage>
        <taxon>Eukaryota</taxon>
        <taxon>Fungi</taxon>
        <taxon>Fungi incertae sedis</taxon>
        <taxon>Mucoromycota</taxon>
        <taxon>Glomeromycotina</taxon>
        <taxon>Glomeromycetes</taxon>
        <taxon>Diversisporales</taxon>
        <taxon>Gigasporaceae</taxon>
        <taxon>Gigaspora</taxon>
    </lineage>
</organism>
<evidence type="ECO:0000313" key="1">
    <source>
        <dbReference type="EMBL" id="CAG8812881.1"/>
    </source>
</evidence>
<dbReference type="EMBL" id="CAJVQB010028704">
    <property type="protein sequence ID" value="CAG8812881.1"/>
    <property type="molecule type" value="Genomic_DNA"/>
</dbReference>
<protein>
    <submittedName>
        <fullName evidence="1">23840_t:CDS:1</fullName>
    </submittedName>
</protein>
<gene>
    <name evidence="1" type="ORF">GMARGA_LOCUS25657</name>
</gene>